<evidence type="ECO:0000256" key="3">
    <source>
        <dbReference type="ARBA" id="ARBA00023163"/>
    </source>
</evidence>
<dbReference type="PANTHER" id="PTHR43280">
    <property type="entry name" value="ARAC-FAMILY TRANSCRIPTIONAL REGULATOR"/>
    <property type="match status" value="1"/>
</dbReference>
<dbReference type="SUPFAM" id="SSF46689">
    <property type="entry name" value="Homeodomain-like"/>
    <property type="match status" value="1"/>
</dbReference>
<dbReference type="Gene3D" id="1.10.10.60">
    <property type="entry name" value="Homeodomain-like"/>
    <property type="match status" value="1"/>
</dbReference>
<evidence type="ECO:0000313" key="6">
    <source>
        <dbReference type="Proteomes" id="UP000323930"/>
    </source>
</evidence>
<keyword evidence="2" id="KW-0238">DNA-binding</keyword>
<keyword evidence="3" id="KW-0804">Transcription</keyword>
<protein>
    <submittedName>
        <fullName evidence="5">Helix-turn-helix transcriptional regulator</fullName>
    </submittedName>
</protein>
<evidence type="ECO:0000259" key="4">
    <source>
        <dbReference type="PROSITE" id="PS01124"/>
    </source>
</evidence>
<dbReference type="AlphaFoldDB" id="A0A5D0J7D2"/>
<evidence type="ECO:0000256" key="1">
    <source>
        <dbReference type="ARBA" id="ARBA00023015"/>
    </source>
</evidence>
<dbReference type="InterPro" id="IPR020449">
    <property type="entry name" value="Tscrpt_reg_AraC-type_HTH"/>
</dbReference>
<comment type="caution">
    <text evidence="5">The sequence shown here is derived from an EMBL/GenBank/DDBJ whole genome shotgun (WGS) entry which is preliminary data.</text>
</comment>
<dbReference type="OrthoDB" id="2600165at2"/>
<organism evidence="5 6">
    <name type="scientific">Seonamhaeicola marinus</name>
    <dbReference type="NCBI Taxonomy" id="1912246"/>
    <lineage>
        <taxon>Bacteria</taxon>
        <taxon>Pseudomonadati</taxon>
        <taxon>Bacteroidota</taxon>
        <taxon>Flavobacteriia</taxon>
        <taxon>Flavobacteriales</taxon>
        <taxon>Flavobacteriaceae</taxon>
    </lineage>
</organism>
<gene>
    <name evidence="5" type="ORF">FUA24_02250</name>
</gene>
<dbReference type="Proteomes" id="UP000323930">
    <property type="component" value="Unassembled WGS sequence"/>
</dbReference>
<dbReference type="InterPro" id="IPR009057">
    <property type="entry name" value="Homeodomain-like_sf"/>
</dbReference>
<dbReference type="PROSITE" id="PS01124">
    <property type="entry name" value="HTH_ARAC_FAMILY_2"/>
    <property type="match status" value="1"/>
</dbReference>
<dbReference type="GO" id="GO:0043565">
    <property type="term" value="F:sequence-specific DNA binding"/>
    <property type="evidence" value="ECO:0007669"/>
    <property type="project" value="InterPro"/>
</dbReference>
<dbReference type="RefSeq" id="WP_148539881.1">
    <property type="nucleotide sequence ID" value="NZ_VSDQ01000163.1"/>
</dbReference>
<keyword evidence="6" id="KW-1185">Reference proteome</keyword>
<sequence>MKDLMHLKSVNDYHKLAHIKAPEHPLISLVNYKEVNYPEDIDKLKWKQDYYTIGLKRHVPYKFFYGQQQYDFDEGLMTFVAPNQVMRLGKNPNVKSSQPSGWLLLIHPDFLWNSALAERISNYEYFGYSISEALFLSEKEEQTILKLFKNIEQEYKSNIDKFSQKIIVSQLEVLLNYAERYYERQFITRKITNHHILDKLETFLNTYFSESNLIEKGLPTVQDIASHLNLSPNYLSNMLKSLSGQSTQQHIHNKLIETAKTQLSTTQHSISEIAYNLGFEHPASFTKLFKNKTNMSPLEFRKTYN</sequence>
<feature type="domain" description="HTH araC/xylS-type" evidence="4">
    <location>
        <begin position="198"/>
        <end position="303"/>
    </location>
</feature>
<dbReference type="Pfam" id="PF12833">
    <property type="entry name" value="HTH_18"/>
    <property type="match status" value="1"/>
</dbReference>
<evidence type="ECO:0000256" key="2">
    <source>
        <dbReference type="ARBA" id="ARBA00023125"/>
    </source>
</evidence>
<dbReference type="PANTHER" id="PTHR43280:SF32">
    <property type="entry name" value="TRANSCRIPTIONAL REGULATORY PROTEIN"/>
    <property type="match status" value="1"/>
</dbReference>
<name>A0A5D0J7D2_9FLAO</name>
<dbReference type="InterPro" id="IPR018060">
    <property type="entry name" value="HTH_AraC"/>
</dbReference>
<dbReference type="EMBL" id="VSDQ01000163">
    <property type="protein sequence ID" value="TYA92275.1"/>
    <property type="molecule type" value="Genomic_DNA"/>
</dbReference>
<accession>A0A5D0J7D2</accession>
<dbReference type="SMART" id="SM00342">
    <property type="entry name" value="HTH_ARAC"/>
    <property type="match status" value="1"/>
</dbReference>
<keyword evidence="1" id="KW-0805">Transcription regulation</keyword>
<dbReference type="PRINTS" id="PR00032">
    <property type="entry name" value="HTHARAC"/>
</dbReference>
<proteinExistence type="predicted"/>
<reference evidence="5 6" key="1">
    <citation type="submission" date="2019-08" db="EMBL/GenBank/DDBJ databases">
        <title>Seonamhaeicola sediminis sp. nov., isolated from marine sediment.</title>
        <authorList>
            <person name="Cao W.R."/>
        </authorList>
    </citation>
    <scope>NUCLEOTIDE SEQUENCE [LARGE SCALE GENOMIC DNA]</scope>
    <source>
        <strain evidence="5 6">B011</strain>
    </source>
</reference>
<dbReference type="GO" id="GO:0003700">
    <property type="term" value="F:DNA-binding transcription factor activity"/>
    <property type="evidence" value="ECO:0007669"/>
    <property type="project" value="InterPro"/>
</dbReference>
<evidence type="ECO:0000313" key="5">
    <source>
        <dbReference type="EMBL" id="TYA92275.1"/>
    </source>
</evidence>